<evidence type="ECO:0000256" key="5">
    <source>
        <dbReference type="ARBA" id="ARBA00022771"/>
    </source>
</evidence>
<keyword evidence="5 14" id="KW-0863">Zinc-finger</keyword>
<dbReference type="EMBL" id="CM001219">
    <property type="protein sequence ID" value="AES73716.1"/>
    <property type="molecule type" value="Genomic_DNA"/>
</dbReference>
<dbReference type="EMBL" id="PSQE01000003">
    <property type="protein sequence ID" value="RHN70704.1"/>
    <property type="molecule type" value="Genomic_DNA"/>
</dbReference>
<dbReference type="InterPro" id="IPR019787">
    <property type="entry name" value="Znf_PHD-finger"/>
</dbReference>
<accession>G7JBQ0</accession>
<evidence type="ECO:0000256" key="2">
    <source>
        <dbReference type="ARBA" id="ARBA00013184"/>
    </source>
</evidence>
<dbReference type="SUPFAM" id="SSF57903">
    <property type="entry name" value="FYVE/PHD zinc finger"/>
    <property type="match status" value="1"/>
</dbReference>
<evidence type="ECO:0000256" key="13">
    <source>
        <dbReference type="ARBA" id="ARBA00048017"/>
    </source>
</evidence>
<keyword evidence="10" id="KW-0804">Transcription</keyword>
<dbReference type="PROSITE" id="PS50016">
    <property type="entry name" value="ZF_PHD_2"/>
    <property type="match status" value="1"/>
</dbReference>
<dbReference type="AlphaFoldDB" id="G7JBQ0"/>
<name>G7JBQ0_MEDTR</name>
<evidence type="ECO:0000256" key="10">
    <source>
        <dbReference type="ARBA" id="ARBA00023163"/>
    </source>
</evidence>
<protein>
    <recommendedName>
        <fullName evidence="2">histone acetyltransferase</fullName>
        <ecNumber evidence="2">2.3.1.48</ecNumber>
    </recommendedName>
</protein>
<dbReference type="InterPro" id="IPR035898">
    <property type="entry name" value="TAZ_dom_sf"/>
</dbReference>
<dbReference type="GO" id="GO:0005667">
    <property type="term" value="C:transcription regulator complex"/>
    <property type="evidence" value="ECO:0000318"/>
    <property type="project" value="GO_Central"/>
</dbReference>
<dbReference type="InterPro" id="IPR000197">
    <property type="entry name" value="Znf_TAZ"/>
</dbReference>
<evidence type="ECO:0000256" key="6">
    <source>
        <dbReference type="ARBA" id="ARBA00022833"/>
    </source>
</evidence>
<dbReference type="InterPro" id="IPR011011">
    <property type="entry name" value="Znf_FYVE_PHD"/>
</dbReference>
<dbReference type="InterPro" id="IPR000433">
    <property type="entry name" value="Znf_ZZ"/>
</dbReference>
<evidence type="ECO:0000256" key="8">
    <source>
        <dbReference type="ARBA" id="ARBA00023015"/>
    </source>
</evidence>
<keyword evidence="9" id="KW-0010">Activator</keyword>
<dbReference type="GO" id="GO:0004402">
    <property type="term" value="F:histone acetyltransferase activity"/>
    <property type="evidence" value="ECO:0000318"/>
    <property type="project" value="GO_Central"/>
</dbReference>
<dbReference type="GO" id="GO:0031490">
    <property type="term" value="F:chromatin DNA binding"/>
    <property type="evidence" value="ECO:0000318"/>
    <property type="project" value="GO_Central"/>
</dbReference>
<feature type="domain" description="PHD-type" evidence="15">
    <location>
        <begin position="506"/>
        <end position="583"/>
    </location>
</feature>
<dbReference type="InterPro" id="IPR013083">
    <property type="entry name" value="Znf_RING/FYVE/PHD"/>
</dbReference>
<dbReference type="PANTHER" id="PTHR13808">
    <property type="entry name" value="CBP/P300-RELATED"/>
    <property type="match status" value="1"/>
</dbReference>
<dbReference type="Proteomes" id="UP000265566">
    <property type="component" value="Chromosome 3"/>
</dbReference>
<keyword evidence="12 20" id="KW-0012">Acyltransferase</keyword>
<dbReference type="SMART" id="SM01250">
    <property type="entry name" value="KAT11"/>
    <property type="match status" value="1"/>
</dbReference>
<evidence type="ECO:0000256" key="11">
    <source>
        <dbReference type="ARBA" id="ARBA00023242"/>
    </source>
</evidence>
<dbReference type="EC" id="2.3.1.48" evidence="2"/>
<dbReference type="Pfam" id="PF08214">
    <property type="entry name" value="HAT_KAT11"/>
    <property type="match status" value="1"/>
</dbReference>
<evidence type="ECO:0000313" key="20">
    <source>
        <dbReference type="EMBL" id="RHN70704.1"/>
    </source>
</evidence>
<evidence type="ECO:0000313" key="19">
    <source>
        <dbReference type="EMBL" id="AES73716.1"/>
    </source>
</evidence>
<evidence type="ECO:0000259" key="18">
    <source>
        <dbReference type="PROSITE" id="PS51727"/>
    </source>
</evidence>
<evidence type="ECO:0000313" key="23">
    <source>
        <dbReference type="Proteomes" id="UP000265566"/>
    </source>
</evidence>
<reference evidence="20" key="5">
    <citation type="journal article" date="2018" name="Nat. Plants">
        <title>Whole-genome landscape of Medicago truncatula symbiotic genes.</title>
        <authorList>
            <person name="Pecrix Y."/>
            <person name="Gamas P."/>
            <person name="Carrere S."/>
        </authorList>
    </citation>
    <scope>NUCLEOTIDE SEQUENCE</scope>
    <source>
        <tissue evidence="20">Leaves</tissue>
    </source>
</reference>
<organism evidence="19 22">
    <name type="scientific">Medicago truncatula</name>
    <name type="common">Barrel medic</name>
    <name type="synonym">Medicago tribuloides</name>
    <dbReference type="NCBI Taxonomy" id="3880"/>
    <lineage>
        <taxon>Eukaryota</taxon>
        <taxon>Viridiplantae</taxon>
        <taxon>Streptophyta</taxon>
        <taxon>Embryophyta</taxon>
        <taxon>Tracheophyta</taxon>
        <taxon>Spermatophyta</taxon>
        <taxon>Magnoliopsida</taxon>
        <taxon>eudicotyledons</taxon>
        <taxon>Gunneridae</taxon>
        <taxon>Pentapetalae</taxon>
        <taxon>rosids</taxon>
        <taxon>fabids</taxon>
        <taxon>Fabales</taxon>
        <taxon>Fabaceae</taxon>
        <taxon>Papilionoideae</taxon>
        <taxon>50 kb inversion clade</taxon>
        <taxon>NPAAA clade</taxon>
        <taxon>Hologalegina</taxon>
        <taxon>IRL clade</taxon>
        <taxon>Trifolieae</taxon>
        <taxon>Medicago</taxon>
    </lineage>
</organism>
<dbReference type="STRING" id="3880.G7JBQ0"/>
<dbReference type="Gene3D" id="3.30.40.10">
    <property type="entry name" value="Zinc/RING finger domain, C3HC4 (zinc finger)"/>
    <property type="match status" value="1"/>
</dbReference>
<dbReference type="PROSITE" id="PS51727">
    <property type="entry name" value="CBP_P300_HAT"/>
    <property type="match status" value="1"/>
</dbReference>
<dbReference type="GO" id="GO:0005634">
    <property type="term" value="C:nucleus"/>
    <property type="evidence" value="ECO:0007669"/>
    <property type="project" value="UniProtKB-SubCell"/>
</dbReference>
<dbReference type="OrthoDB" id="899at2759"/>
<evidence type="ECO:0000259" key="17">
    <source>
        <dbReference type="PROSITE" id="PS50135"/>
    </source>
</evidence>
<evidence type="ECO:0000313" key="22">
    <source>
        <dbReference type="Proteomes" id="UP000002051"/>
    </source>
</evidence>
<sequence>MLAKGSELGGNIWRELPRNSSSVVSNTPQKRCFDKLCSQHVSNPAGFSTDWRYHPEMAYNRHWIRKRIFEIIQNEQFAPMLELLLLTTAASKEEYMNLETLNQRMQALVGLSKSDAAGYYDVPEGRLSDPFIVHGLPCVPDDGSPTPLLADMCVLPNLPVLYGGSNLDANTRSSSNYFPLKHANNVEMNLSKQRDCLGFIQNNESTSFPTSMGKSIQFEDLHSTFPKLVSADISEQSNLSPGTSSCLELEDTRRNKSQELDFQNSFTHAMLQPTKRQKMTEFAFDVSWVNDASSDQSTYEMAQSCSFETLSEVQQQLETIESGMIPSKGLESGMIYSRNSMEINSRPTLRKELKDIDDDEEDIQGRTGFIQEGVNAKKELIIVHVGEEDIQGRTGFIQDGINDKKEIIESKDDQEKQTKSPNTIVEAVSLIDLFTRDQIEEHISSLRKESVQITSKEEAGIDANTCQLCQRKKLYFAPVPIFCSCCGVRIRRTYFCRKEEEFDAQGCICSVCYKTSKGGKITFNGAFVSKTNLEKKNNDEVFEEPWVECNKCKRWQHQICALYNNKRDLDSSAEYICPVCRLKEIENGIHVPLPKAANFGAKDLPRTMLSDHLEKRLFERLVEERANWEKVEGNENLDKVSAAESLSIREVLSVDKQLKVNKLFLDIIPEENYPAEFSYRSRVILLFQQIEGVDICIFGMYAQEFGSECGNPNQRCVHISYLDSVKYFRPERRTKSGEALRTFVYHEILIGYLDFCKKRGFSTCYIWACAPSRKGDDYILYCHPEEQKTPKNDKLRRWYLSMIKKATEENIIVGLTNVYDHFFVPTEKGNSKVTTSRLPYFDGDYWCGYVMEAARTIEKESGGDYEKMLKKQVPNRALKTMGHANPSKDTAKDILVMQKVGQKILPTRENFIIAHLQYSCIHCHEVIVSGKRWFCTECKKFQECERCHSSDAHISKNGEVHALCQAVVDDIPSNTMHNDIILESGLFENRNSLLSFCQKYQFQFDILRRAKYSSMMILYHLNNPTLVTVGKCSICCAHNIFQKCWKCEICPECAICSACYKDRGANCHEHKLTQNELTLTQNYSTPLCQFGNRESNEKTMLKLLDVLKHASQCRATNAEPCSYPNCSQIKKLFSHARRCEIRVNRGCQHCKKIWFILTAHSRNCKDSECRIPRCRDLKKHIESKAMHSESWRGTAVIESDAAVVDQ</sequence>
<keyword evidence="6" id="KW-0862">Zinc</keyword>
<evidence type="ECO:0000313" key="21">
    <source>
        <dbReference type="EnsemblPlants" id="AES73716"/>
    </source>
</evidence>
<dbReference type="GO" id="GO:0045944">
    <property type="term" value="P:positive regulation of transcription by RNA polymerase II"/>
    <property type="evidence" value="ECO:0000318"/>
    <property type="project" value="GO_Central"/>
</dbReference>
<keyword evidence="7" id="KW-0156">Chromatin regulator</keyword>
<dbReference type="InterPro" id="IPR031162">
    <property type="entry name" value="CBP_P300_HAT"/>
</dbReference>
<reference evidence="23" key="4">
    <citation type="journal article" date="2018" name="Nat. Plants">
        <title>Whole-genome landscape of Medicago truncatula symbiotic genes.</title>
        <authorList>
            <person name="Pecrix Y."/>
            <person name="Staton S.E."/>
            <person name="Sallet E."/>
            <person name="Lelandais-Briere C."/>
            <person name="Moreau S."/>
            <person name="Carrere S."/>
            <person name="Blein T."/>
            <person name="Jardinaud M.F."/>
            <person name="Latrasse D."/>
            <person name="Zouine M."/>
            <person name="Zahm M."/>
            <person name="Kreplak J."/>
            <person name="Mayjonade B."/>
            <person name="Satge C."/>
            <person name="Perez M."/>
            <person name="Cauet S."/>
            <person name="Marande W."/>
            <person name="Chantry-Darmon C."/>
            <person name="Lopez-Roques C."/>
            <person name="Bouchez O."/>
            <person name="Berard A."/>
            <person name="Debelle F."/>
            <person name="Munos S."/>
            <person name="Bendahmane A."/>
            <person name="Berges H."/>
            <person name="Niebel A."/>
            <person name="Buitink J."/>
            <person name="Frugier F."/>
            <person name="Benhamed M."/>
            <person name="Crespi M."/>
            <person name="Gouzy J."/>
            <person name="Gamas P."/>
        </authorList>
    </citation>
    <scope>NUCLEOTIDE SEQUENCE [LARGE SCALE GENOMIC DNA]</scope>
    <source>
        <strain evidence="23">cv. Jemalong A17</strain>
    </source>
</reference>
<dbReference type="SUPFAM" id="SSF57850">
    <property type="entry name" value="RING/U-box"/>
    <property type="match status" value="2"/>
</dbReference>
<feature type="domain" description="TAZ-type" evidence="16">
    <location>
        <begin position="1093"/>
        <end position="1177"/>
    </location>
</feature>
<reference evidence="19 22" key="2">
    <citation type="journal article" date="2014" name="BMC Genomics">
        <title>An improved genome release (version Mt4.0) for the model legume Medicago truncatula.</title>
        <authorList>
            <person name="Tang H."/>
            <person name="Krishnakumar V."/>
            <person name="Bidwell S."/>
            <person name="Rosen B."/>
            <person name="Chan A."/>
            <person name="Zhou S."/>
            <person name="Gentzbittel L."/>
            <person name="Childs K.L."/>
            <person name="Yandell M."/>
            <person name="Gundlach H."/>
            <person name="Mayer K.F."/>
            <person name="Schwartz D.C."/>
            <person name="Town C.D."/>
        </authorList>
    </citation>
    <scope>GENOME REANNOTATION</scope>
    <source>
        <strain evidence="21 22">cv. Jemalong A17</strain>
    </source>
</reference>
<keyword evidence="4" id="KW-0479">Metal-binding</keyword>
<dbReference type="OMA" id="GANCHEH"/>
<evidence type="ECO:0000259" key="16">
    <source>
        <dbReference type="PROSITE" id="PS50134"/>
    </source>
</evidence>
<dbReference type="SMART" id="SM00249">
    <property type="entry name" value="PHD"/>
    <property type="match status" value="1"/>
</dbReference>
<evidence type="ECO:0000256" key="4">
    <source>
        <dbReference type="ARBA" id="ARBA00022723"/>
    </source>
</evidence>
<dbReference type="Gramene" id="rna19315">
    <property type="protein sequence ID" value="RHN70704.1"/>
    <property type="gene ID" value="gene19315"/>
</dbReference>
<comment type="subcellular location">
    <subcellularLocation>
        <location evidence="1">Nucleus</location>
    </subcellularLocation>
</comment>
<dbReference type="SUPFAM" id="SSF57933">
    <property type="entry name" value="TAZ domain"/>
    <property type="match status" value="1"/>
</dbReference>
<reference evidence="21" key="3">
    <citation type="submission" date="2015-04" db="UniProtKB">
        <authorList>
            <consortium name="EnsemblPlants"/>
        </authorList>
    </citation>
    <scope>IDENTIFICATION</scope>
    <source>
        <strain evidence="21">cv. Jemalong A17</strain>
    </source>
</reference>
<keyword evidence="22" id="KW-1185">Reference proteome</keyword>
<evidence type="ECO:0000256" key="1">
    <source>
        <dbReference type="ARBA" id="ARBA00004123"/>
    </source>
</evidence>
<comment type="catalytic activity">
    <reaction evidence="13">
        <text>L-lysyl-[protein] + acetyl-CoA = N(6)-acetyl-L-lysyl-[protein] + CoA + H(+)</text>
        <dbReference type="Rhea" id="RHEA:45948"/>
        <dbReference type="Rhea" id="RHEA-COMP:9752"/>
        <dbReference type="Rhea" id="RHEA-COMP:10731"/>
        <dbReference type="ChEBI" id="CHEBI:15378"/>
        <dbReference type="ChEBI" id="CHEBI:29969"/>
        <dbReference type="ChEBI" id="CHEBI:57287"/>
        <dbReference type="ChEBI" id="CHEBI:57288"/>
        <dbReference type="ChEBI" id="CHEBI:61930"/>
        <dbReference type="EC" id="2.3.1.48"/>
    </reaction>
</comment>
<evidence type="ECO:0000256" key="9">
    <source>
        <dbReference type="ARBA" id="ARBA00023159"/>
    </source>
</evidence>
<dbReference type="Gene3D" id="1.20.1020.10">
    <property type="entry name" value="TAZ domain"/>
    <property type="match status" value="1"/>
</dbReference>
<dbReference type="KEGG" id="mtr:11431522"/>
<dbReference type="EnsemblPlants" id="AES73716">
    <property type="protein sequence ID" value="AES73716"/>
    <property type="gene ID" value="MTR_3g107960"/>
</dbReference>
<dbReference type="GO" id="GO:0008270">
    <property type="term" value="F:zinc ion binding"/>
    <property type="evidence" value="ECO:0007669"/>
    <property type="project" value="UniProtKB-KW"/>
</dbReference>
<dbReference type="Pfam" id="PF02135">
    <property type="entry name" value="zf-TAZ"/>
    <property type="match status" value="1"/>
</dbReference>
<evidence type="ECO:0000256" key="7">
    <source>
        <dbReference type="ARBA" id="ARBA00022853"/>
    </source>
</evidence>
<evidence type="ECO:0000256" key="14">
    <source>
        <dbReference type="PROSITE-ProRule" id="PRU00228"/>
    </source>
</evidence>
<dbReference type="PaxDb" id="3880-AES73716"/>
<dbReference type="GO" id="GO:0003713">
    <property type="term" value="F:transcription coactivator activity"/>
    <property type="evidence" value="ECO:0000318"/>
    <property type="project" value="GO_Central"/>
</dbReference>
<proteinExistence type="predicted"/>
<evidence type="ECO:0000259" key="15">
    <source>
        <dbReference type="PROSITE" id="PS50016"/>
    </source>
</evidence>
<dbReference type="GO" id="GO:0000123">
    <property type="term" value="C:histone acetyltransferase complex"/>
    <property type="evidence" value="ECO:0000318"/>
    <property type="project" value="GO_Central"/>
</dbReference>
<dbReference type="HOGENOM" id="CLU_003531_0_0_1"/>
<dbReference type="PROSITE" id="PS50134">
    <property type="entry name" value="ZF_TAZ"/>
    <property type="match status" value="1"/>
</dbReference>
<dbReference type="InterPro" id="IPR043145">
    <property type="entry name" value="Znf_ZZ_sf"/>
</dbReference>
<keyword evidence="3 20" id="KW-0808">Transferase</keyword>
<dbReference type="InterPro" id="IPR001965">
    <property type="entry name" value="Znf_PHD"/>
</dbReference>
<dbReference type="PROSITE" id="PS50135">
    <property type="entry name" value="ZF_ZZ_2"/>
    <property type="match status" value="1"/>
</dbReference>
<feature type="domain" description="CBP/p300-type HAT" evidence="18">
    <location>
        <begin position="598"/>
        <end position="1026"/>
    </location>
</feature>
<dbReference type="InterPro" id="IPR013178">
    <property type="entry name" value="Histone_AcTrfase_Rtt109/CBP"/>
</dbReference>
<dbReference type="eggNOG" id="KOG1778">
    <property type="taxonomic scope" value="Eukaryota"/>
</dbReference>
<evidence type="ECO:0000256" key="3">
    <source>
        <dbReference type="ARBA" id="ARBA00022679"/>
    </source>
</evidence>
<dbReference type="PANTHER" id="PTHR13808:SF53">
    <property type="entry name" value="HISTONE ACETYLTRANSFERASE HAC2"/>
    <property type="match status" value="1"/>
</dbReference>
<feature type="domain" description="ZZ-type" evidence="17">
    <location>
        <begin position="915"/>
        <end position="987"/>
    </location>
</feature>
<dbReference type="Gene3D" id="3.30.60.90">
    <property type="match status" value="1"/>
</dbReference>
<dbReference type="SMART" id="SM00551">
    <property type="entry name" value="ZnF_TAZ"/>
    <property type="match status" value="1"/>
</dbReference>
<reference evidence="19 22" key="1">
    <citation type="journal article" date="2011" name="Nature">
        <title>The Medicago genome provides insight into the evolution of rhizobial symbioses.</title>
        <authorList>
            <person name="Young N.D."/>
            <person name="Debelle F."/>
            <person name="Oldroyd G.E."/>
            <person name="Geurts R."/>
            <person name="Cannon S.B."/>
            <person name="Udvardi M.K."/>
            <person name="Benedito V.A."/>
            <person name="Mayer K.F."/>
            <person name="Gouzy J."/>
            <person name="Schoof H."/>
            <person name="Van de Peer Y."/>
            <person name="Proost S."/>
            <person name="Cook D.R."/>
            <person name="Meyers B.C."/>
            <person name="Spannagl M."/>
            <person name="Cheung F."/>
            <person name="De Mita S."/>
            <person name="Krishnakumar V."/>
            <person name="Gundlach H."/>
            <person name="Zhou S."/>
            <person name="Mudge J."/>
            <person name="Bharti A.K."/>
            <person name="Murray J.D."/>
            <person name="Naoumkina M.A."/>
            <person name="Rosen B."/>
            <person name="Silverstein K.A."/>
            <person name="Tang H."/>
            <person name="Rombauts S."/>
            <person name="Zhao P.X."/>
            <person name="Zhou P."/>
            <person name="Barbe V."/>
            <person name="Bardou P."/>
            <person name="Bechner M."/>
            <person name="Bellec A."/>
            <person name="Berger A."/>
            <person name="Berges H."/>
            <person name="Bidwell S."/>
            <person name="Bisseling T."/>
            <person name="Choisne N."/>
            <person name="Couloux A."/>
            <person name="Denny R."/>
            <person name="Deshpande S."/>
            <person name="Dai X."/>
            <person name="Doyle J.J."/>
            <person name="Dudez A.M."/>
            <person name="Farmer A.D."/>
            <person name="Fouteau S."/>
            <person name="Franken C."/>
            <person name="Gibelin C."/>
            <person name="Gish J."/>
            <person name="Goldstein S."/>
            <person name="Gonzalez A.J."/>
            <person name="Green P.J."/>
            <person name="Hallab A."/>
            <person name="Hartog M."/>
            <person name="Hua A."/>
            <person name="Humphray S.J."/>
            <person name="Jeong D.H."/>
            <person name="Jing Y."/>
            <person name="Jocker A."/>
            <person name="Kenton S.M."/>
            <person name="Kim D.J."/>
            <person name="Klee K."/>
            <person name="Lai H."/>
            <person name="Lang C."/>
            <person name="Lin S."/>
            <person name="Macmil S.L."/>
            <person name="Magdelenat G."/>
            <person name="Matthews L."/>
            <person name="McCorrison J."/>
            <person name="Monaghan E.L."/>
            <person name="Mun J.H."/>
            <person name="Najar F.Z."/>
            <person name="Nicholson C."/>
            <person name="Noirot C."/>
            <person name="O'Bleness M."/>
            <person name="Paule C.R."/>
            <person name="Poulain J."/>
            <person name="Prion F."/>
            <person name="Qin B."/>
            <person name="Qu C."/>
            <person name="Retzel E.F."/>
            <person name="Riddle C."/>
            <person name="Sallet E."/>
            <person name="Samain S."/>
            <person name="Samson N."/>
            <person name="Sanders I."/>
            <person name="Saurat O."/>
            <person name="Scarpelli C."/>
            <person name="Schiex T."/>
            <person name="Segurens B."/>
            <person name="Severin A.J."/>
            <person name="Sherrier D.J."/>
            <person name="Shi R."/>
            <person name="Sims S."/>
            <person name="Singer S.R."/>
            <person name="Sinharoy S."/>
            <person name="Sterck L."/>
            <person name="Viollet A."/>
            <person name="Wang B.B."/>
            <person name="Wang K."/>
            <person name="Wang M."/>
            <person name="Wang X."/>
            <person name="Warfsmann J."/>
            <person name="Weissenbach J."/>
            <person name="White D.D."/>
            <person name="White J.D."/>
            <person name="Wiley G.B."/>
            <person name="Wincker P."/>
            <person name="Xing Y."/>
            <person name="Yang L."/>
            <person name="Yao Z."/>
            <person name="Ying F."/>
            <person name="Zhai J."/>
            <person name="Zhou L."/>
            <person name="Zuber A."/>
            <person name="Denarie J."/>
            <person name="Dixon R.A."/>
            <person name="May G.D."/>
            <person name="Schwartz D.C."/>
            <person name="Rogers J."/>
            <person name="Quetier F."/>
            <person name="Town C.D."/>
            <person name="Roe B.A."/>
        </authorList>
    </citation>
    <scope>NUCLEOTIDE SEQUENCE [LARGE SCALE GENOMIC DNA]</scope>
    <source>
        <strain evidence="19">A17</strain>
        <strain evidence="21 22">cv. Jemalong A17</strain>
    </source>
</reference>
<keyword evidence="11" id="KW-0539">Nucleus</keyword>
<evidence type="ECO:0000256" key="12">
    <source>
        <dbReference type="ARBA" id="ARBA00023315"/>
    </source>
</evidence>
<gene>
    <name evidence="21" type="primary">11431522</name>
    <name evidence="19" type="ordered locus">MTR_3g107960</name>
    <name evidence="20" type="ORF">MtrunA17_Chr3g0138411</name>
</gene>
<dbReference type="CDD" id="cd15614">
    <property type="entry name" value="PHD_HAC_like"/>
    <property type="match status" value="1"/>
</dbReference>
<keyword evidence="8" id="KW-0805">Transcription regulation</keyword>
<dbReference type="Proteomes" id="UP000002051">
    <property type="component" value="Chromosome 3"/>
</dbReference>